<name>A0A7H9AMS0_9FLAO</name>
<evidence type="ECO:0000313" key="1">
    <source>
        <dbReference type="EMBL" id="QLG44684.1"/>
    </source>
</evidence>
<evidence type="ECO:0000313" key="2">
    <source>
        <dbReference type="Proteomes" id="UP000509302"/>
    </source>
</evidence>
<dbReference type="RefSeq" id="WP_179241018.1">
    <property type="nucleotide sequence ID" value="NZ_CP058595.1"/>
</dbReference>
<dbReference type="AlphaFoldDB" id="A0A7H9AMS0"/>
<reference evidence="1 2" key="1">
    <citation type="journal article" date="2006" name="Int. J. Syst. Evol. Microbiol.">
        <title>Costertonia aggregata gen. nov., sp. nov., a mesophilic marine bacterium of the family Flavobacteriaceae, isolated from a mature biofilm.</title>
        <authorList>
            <person name="Kwon K.K."/>
            <person name="Lee Y.K."/>
            <person name="Lee H.K."/>
        </authorList>
    </citation>
    <scope>NUCLEOTIDE SEQUENCE [LARGE SCALE GENOMIC DNA]</scope>
    <source>
        <strain evidence="1 2">KCCM 42265</strain>
    </source>
</reference>
<proteinExistence type="predicted"/>
<accession>A0A7H9AMS0</accession>
<dbReference type="Proteomes" id="UP000509302">
    <property type="component" value="Chromosome"/>
</dbReference>
<sequence length="57" mass="6624">MEDVSKNPEISVQEAEEHYQASKSNYCIEGGESHLTYYRDKYPQHYAMLLNNVSPKT</sequence>
<protein>
    <submittedName>
        <fullName evidence="1">Uncharacterized protein</fullName>
    </submittedName>
</protein>
<organism evidence="1 2">
    <name type="scientific">Costertonia aggregata</name>
    <dbReference type="NCBI Taxonomy" id="343403"/>
    <lineage>
        <taxon>Bacteria</taxon>
        <taxon>Pseudomonadati</taxon>
        <taxon>Bacteroidota</taxon>
        <taxon>Flavobacteriia</taxon>
        <taxon>Flavobacteriales</taxon>
        <taxon>Flavobacteriaceae</taxon>
        <taxon>Costertonia</taxon>
    </lineage>
</organism>
<dbReference type="EMBL" id="CP058595">
    <property type="protein sequence ID" value="QLG44684.1"/>
    <property type="molecule type" value="Genomic_DNA"/>
</dbReference>
<gene>
    <name evidence="1" type="ORF">HYG79_04765</name>
</gene>
<dbReference type="KEGG" id="cagg:HYG79_04765"/>
<keyword evidence="2" id="KW-1185">Reference proteome</keyword>